<accession>A5ZNW6</accession>
<gene>
    <name evidence="1" type="ORF">RUMOBE_00683</name>
</gene>
<protein>
    <submittedName>
        <fullName evidence="1">Uncharacterized protein</fullName>
    </submittedName>
</protein>
<comment type="caution">
    <text evidence="1">The sequence shown here is derived from an EMBL/GenBank/DDBJ whole genome shotgun (WGS) entry which is preliminary data.</text>
</comment>
<reference evidence="1 2" key="2">
    <citation type="submission" date="2007-04" db="EMBL/GenBank/DDBJ databases">
        <title>Draft genome sequence of Ruminococcus obeum (ATCC 29174).</title>
        <authorList>
            <person name="Sudarsanam P."/>
            <person name="Ley R."/>
            <person name="Guruge J."/>
            <person name="Turnbaugh P.J."/>
            <person name="Mahowald M."/>
            <person name="Liep D."/>
            <person name="Gordon J."/>
        </authorList>
    </citation>
    <scope>NUCLEOTIDE SEQUENCE [LARGE SCALE GENOMIC DNA]</scope>
    <source>
        <strain evidence="1 2">ATCC 29174</strain>
    </source>
</reference>
<evidence type="ECO:0000313" key="2">
    <source>
        <dbReference type="Proteomes" id="UP000006002"/>
    </source>
</evidence>
<proteinExistence type="predicted"/>
<evidence type="ECO:0000313" key="1">
    <source>
        <dbReference type="EMBL" id="EDM88562.1"/>
    </source>
</evidence>
<organism evidence="1 2">
    <name type="scientific">Blautia obeum ATCC 29174</name>
    <dbReference type="NCBI Taxonomy" id="411459"/>
    <lineage>
        <taxon>Bacteria</taxon>
        <taxon>Bacillati</taxon>
        <taxon>Bacillota</taxon>
        <taxon>Clostridia</taxon>
        <taxon>Lachnospirales</taxon>
        <taxon>Lachnospiraceae</taxon>
        <taxon>Blautia</taxon>
    </lineage>
</organism>
<dbReference type="AlphaFoldDB" id="A5ZNW6"/>
<dbReference type="HOGENOM" id="CLU_3340802_0_0_9"/>
<sequence length="37" mass="4289">MDLIENGGARMVDYTRNQTILVGSFFLWKRGENDDII</sequence>
<dbReference type="EMBL" id="AAVO02000002">
    <property type="protein sequence ID" value="EDM88562.1"/>
    <property type="molecule type" value="Genomic_DNA"/>
</dbReference>
<reference evidence="1 2" key="1">
    <citation type="submission" date="2007-03" db="EMBL/GenBank/DDBJ databases">
        <authorList>
            <person name="Fulton L."/>
            <person name="Clifton S."/>
            <person name="Fulton B."/>
            <person name="Xu J."/>
            <person name="Minx P."/>
            <person name="Pepin K.H."/>
            <person name="Johnson M."/>
            <person name="Thiruvilangam P."/>
            <person name="Bhonagiri V."/>
            <person name="Nash W.E."/>
            <person name="Mardis E.R."/>
            <person name="Wilson R.K."/>
        </authorList>
    </citation>
    <scope>NUCLEOTIDE SEQUENCE [LARGE SCALE GENOMIC DNA]</scope>
    <source>
        <strain evidence="1 2">ATCC 29174</strain>
    </source>
</reference>
<name>A5ZNW6_9FIRM</name>
<dbReference type="Proteomes" id="UP000006002">
    <property type="component" value="Unassembled WGS sequence"/>
</dbReference>